<feature type="transmembrane region" description="Helical" evidence="2">
    <location>
        <begin position="446"/>
        <end position="464"/>
    </location>
</feature>
<keyword evidence="2" id="KW-0472">Membrane</keyword>
<feature type="region of interest" description="Disordered" evidence="1">
    <location>
        <begin position="819"/>
        <end position="840"/>
    </location>
</feature>
<keyword evidence="2" id="KW-0812">Transmembrane</keyword>
<dbReference type="InterPro" id="IPR038440">
    <property type="entry name" value="FimV_C_sf"/>
</dbReference>
<dbReference type="EMBL" id="JBHRSS010000008">
    <property type="protein sequence ID" value="MFC3105634.1"/>
    <property type="molecule type" value="Genomic_DNA"/>
</dbReference>
<proteinExistence type="predicted"/>
<dbReference type="NCBIfam" id="TIGR03504">
    <property type="entry name" value="FimV_Cterm"/>
    <property type="match status" value="1"/>
</dbReference>
<feature type="region of interest" description="Disordered" evidence="1">
    <location>
        <begin position="138"/>
        <end position="193"/>
    </location>
</feature>
<evidence type="ECO:0000256" key="2">
    <source>
        <dbReference type="SAM" id="Phobius"/>
    </source>
</evidence>
<evidence type="ECO:0000313" key="5">
    <source>
        <dbReference type="Proteomes" id="UP001595462"/>
    </source>
</evidence>
<feature type="compositionally biased region" description="Low complexity" evidence="1">
    <location>
        <begin position="401"/>
        <end position="417"/>
    </location>
</feature>
<feature type="domain" description="FimV N-terminal" evidence="3">
    <location>
        <begin position="30"/>
        <end position="138"/>
    </location>
</feature>
<evidence type="ECO:0000259" key="3">
    <source>
        <dbReference type="Pfam" id="PF25800"/>
    </source>
</evidence>
<feature type="compositionally biased region" description="Low complexity" evidence="1">
    <location>
        <begin position="630"/>
        <end position="650"/>
    </location>
</feature>
<dbReference type="InterPro" id="IPR020011">
    <property type="entry name" value="FimV_C"/>
</dbReference>
<dbReference type="Gene3D" id="1.20.58.2200">
    <property type="match status" value="1"/>
</dbReference>
<sequence>MFDTKLRNKRCIAAAGLVWLLCHAGGAFALGFGEIRVNSSLNEPLDATLTLVSLSDAEQSSLSVGVASPDMFKRFGIERTSLDDELRVDTAQVSGSNNMTVRLTTRRPVREPFLRFLIEANSSEGKALREYTVLLDPPTRSPRVAATPTPTPATAPSAPRRTAPASPAPRRATAPRAAVPAPSATTADTYGPVARGDTLFSVATQTRRPGTTQDQMQVAIFRDNPQAFGGNMNVLLRGAMLSIPPVESITAIGESEARAQIAENRRSATPPSTRTADTAQSTGKTTAADATQPPAMTQARLRLEPPRLASDTTRAANGAFFGRLVEPDFSATTAPSSSPISSAQAAETVPSAAQGPVAGAAPQAADPEPAPPVDAAMGEGATADSAMTQSPDAVSTAAEPSAGATAQDSTAAAAAPAVGDDDAALPISAGERDVVGRSGAGLFRPLNLLLLLAAAALLLLLLLWNRRRQYKTVQLDFDPDDAEADDVSHTPAAAAPAPQDNEIDTPPGVAAGPAPAAVAGVAPLVRVQDADRQMKLGLFDGARTTLENGLAQTPTDAGLQDKLLERDYLAGDATAFEHNVTRFDAQLSGNGVRWAGVAAMGRILLPHDPRFVAAGRMATPSQASGSRSDAATTPQPPAETAASTLTPAAPSDDVLQEDLESIMDEPAKPAAEDFFADDTVVAPVSVTGDDQVDAPGDDDTLSLDTGAAEAGEYNWQPQEVSSGGERQHDRGDEPGMAFELDTSDFPDDRQRPPIEPEPPKSHAFAPIDTSEFDLGDESPDDDGDFGAGEAEADAVDIRIDLARMYLDMEDQQAARELLEEALGDGNEAQRSTARELLDSL</sequence>
<dbReference type="Proteomes" id="UP001595462">
    <property type="component" value="Unassembled WGS sequence"/>
</dbReference>
<gene>
    <name evidence="4" type="ORF">ACFOSU_17310</name>
</gene>
<feature type="compositionally biased region" description="Polar residues" evidence="1">
    <location>
        <begin position="619"/>
        <end position="629"/>
    </location>
</feature>
<accession>A0ABV7ESG1</accession>
<feature type="region of interest" description="Disordered" evidence="1">
    <location>
        <begin position="616"/>
        <end position="650"/>
    </location>
</feature>
<feature type="compositionally biased region" description="Basic and acidic residues" evidence="1">
    <location>
        <begin position="746"/>
        <end position="760"/>
    </location>
</feature>
<protein>
    <submittedName>
        <fullName evidence="4">FimV/HubP family polar landmark protein</fullName>
    </submittedName>
</protein>
<keyword evidence="2" id="KW-1133">Transmembrane helix</keyword>
<dbReference type="RefSeq" id="WP_380691171.1">
    <property type="nucleotide sequence ID" value="NZ_JBHRSS010000008.1"/>
</dbReference>
<evidence type="ECO:0000313" key="4">
    <source>
        <dbReference type="EMBL" id="MFC3105634.1"/>
    </source>
</evidence>
<evidence type="ECO:0000256" key="1">
    <source>
        <dbReference type="SAM" id="MobiDB-lite"/>
    </source>
</evidence>
<dbReference type="InterPro" id="IPR057840">
    <property type="entry name" value="FimV_N"/>
</dbReference>
<reference evidence="5" key="1">
    <citation type="journal article" date="2019" name="Int. J. Syst. Evol. Microbiol.">
        <title>The Global Catalogue of Microorganisms (GCM) 10K type strain sequencing project: providing services to taxonomists for standard genome sequencing and annotation.</title>
        <authorList>
            <consortium name="The Broad Institute Genomics Platform"/>
            <consortium name="The Broad Institute Genome Sequencing Center for Infectious Disease"/>
            <person name="Wu L."/>
            <person name="Ma J."/>
        </authorList>
    </citation>
    <scope>NUCLEOTIDE SEQUENCE [LARGE SCALE GENOMIC DNA]</scope>
    <source>
        <strain evidence="5">KCTC 52640</strain>
    </source>
</reference>
<dbReference type="NCBIfam" id="TIGR03505">
    <property type="entry name" value="FimV_core"/>
    <property type="match status" value="1"/>
</dbReference>
<name>A0ABV7ESG1_9GAMM</name>
<dbReference type="InterPro" id="IPR020012">
    <property type="entry name" value="LysM_FimV"/>
</dbReference>
<keyword evidence="5" id="KW-1185">Reference proteome</keyword>
<feature type="region of interest" description="Disordered" evidence="1">
    <location>
        <begin position="331"/>
        <end position="417"/>
    </location>
</feature>
<feature type="region of interest" description="Disordered" evidence="1">
    <location>
        <begin position="710"/>
        <end position="793"/>
    </location>
</feature>
<feature type="region of interest" description="Disordered" evidence="1">
    <location>
        <begin position="261"/>
        <end position="309"/>
    </location>
</feature>
<feature type="compositionally biased region" description="Low complexity" evidence="1">
    <location>
        <begin position="331"/>
        <end position="367"/>
    </location>
</feature>
<feature type="compositionally biased region" description="Acidic residues" evidence="1">
    <location>
        <begin position="770"/>
        <end position="793"/>
    </location>
</feature>
<dbReference type="Pfam" id="PF25800">
    <property type="entry name" value="FimV_N"/>
    <property type="match status" value="1"/>
</dbReference>
<feature type="region of interest" description="Disordered" evidence="1">
    <location>
        <begin position="481"/>
        <end position="500"/>
    </location>
</feature>
<feature type="compositionally biased region" description="Polar residues" evidence="1">
    <location>
        <begin position="267"/>
        <end position="289"/>
    </location>
</feature>
<comment type="caution">
    <text evidence="4">The sequence shown here is derived from an EMBL/GenBank/DDBJ whole genome shotgun (WGS) entry which is preliminary data.</text>
</comment>
<organism evidence="4 5">
    <name type="scientific">Salinisphaera aquimarina</name>
    <dbReference type="NCBI Taxonomy" id="2094031"/>
    <lineage>
        <taxon>Bacteria</taxon>
        <taxon>Pseudomonadati</taxon>
        <taxon>Pseudomonadota</taxon>
        <taxon>Gammaproteobacteria</taxon>
        <taxon>Salinisphaerales</taxon>
        <taxon>Salinisphaeraceae</taxon>
        <taxon>Salinisphaera</taxon>
    </lineage>
</organism>
<feature type="compositionally biased region" description="Low complexity" evidence="1">
    <location>
        <begin position="138"/>
        <end position="187"/>
    </location>
</feature>